<dbReference type="InterPro" id="IPR036457">
    <property type="entry name" value="PPM-type-like_dom_sf"/>
</dbReference>
<dbReference type="InterPro" id="IPR003018">
    <property type="entry name" value="GAF"/>
</dbReference>
<feature type="domain" description="PPM-type phosphatase" evidence="4">
    <location>
        <begin position="325"/>
        <end position="542"/>
    </location>
</feature>
<dbReference type="EMBL" id="JAHLFV010000088">
    <property type="protein sequence ID" value="MBU3849702.1"/>
    <property type="molecule type" value="Genomic_DNA"/>
</dbReference>
<keyword evidence="2" id="KW-1133">Transmembrane helix</keyword>
<evidence type="ECO:0000313" key="6">
    <source>
        <dbReference type="Proteomes" id="UP000823914"/>
    </source>
</evidence>
<dbReference type="PANTHER" id="PTHR43156">
    <property type="entry name" value="STAGE II SPORULATION PROTEIN E-RELATED"/>
    <property type="match status" value="1"/>
</dbReference>
<protein>
    <submittedName>
        <fullName evidence="5">SpoIIE family protein phosphatase</fullName>
    </submittedName>
</protein>
<reference evidence="5" key="2">
    <citation type="submission" date="2021-04" db="EMBL/GenBank/DDBJ databases">
        <authorList>
            <person name="Gilroy R."/>
        </authorList>
    </citation>
    <scope>NUCLEOTIDE SEQUENCE</scope>
    <source>
        <strain evidence="5">Gambia15-2214</strain>
    </source>
</reference>
<evidence type="ECO:0000259" key="4">
    <source>
        <dbReference type="SMART" id="SM00331"/>
    </source>
</evidence>
<keyword evidence="2" id="KW-0812">Transmembrane</keyword>
<dbReference type="SUPFAM" id="SSF55781">
    <property type="entry name" value="GAF domain-like"/>
    <property type="match status" value="1"/>
</dbReference>
<dbReference type="InterPro" id="IPR029016">
    <property type="entry name" value="GAF-like_dom_sf"/>
</dbReference>
<keyword evidence="2" id="KW-0472">Membrane</keyword>
<feature type="transmembrane region" description="Helical" evidence="2">
    <location>
        <begin position="62"/>
        <end position="80"/>
    </location>
</feature>
<reference evidence="5" key="1">
    <citation type="journal article" date="2021" name="PeerJ">
        <title>Extensive microbial diversity within the chicken gut microbiome revealed by metagenomics and culture.</title>
        <authorList>
            <person name="Gilroy R."/>
            <person name="Ravi A."/>
            <person name="Getino M."/>
            <person name="Pursley I."/>
            <person name="Horton D.L."/>
            <person name="Alikhan N.F."/>
            <person name="Baker D."/>
            <person name="Gharbi K."/>
            <person name="Hall N."/>
            <person name="Watson M."/>
            <person name="Adriaenssens E.M."/>
            <person name="Foster-Nyarko E."/>
            <person name="Jarju S."/>
            <person name="Secka A."/>
            <person name="Antonio M."/>
            <person name="Oren A."/>
            <person name="Chaudhuri R.R."/>
            <person name="La Ragione R."/>
            <person name="Hildebrand F."/>
            <person name="Pallen M.J."/>
        </authorList>
    </citation>
    <scope>NUCLEOTIDE SEQUENCE</scope>
    <source>
        <strain evidence="5">Gambia15-2214</strain>
    </source>
</reference>
<dbReference type="GO" id="GO:0016791">
    <property type="term" value="F:phosphatase activity"/>
    <property type="evidence" value="ECO:0007669"/>
    <property type="project" value="TreeGrafter"/>
</dbReference>
<feature type="transmembrane region" description="Helical" evidence="2">
    <location>
        <begin position="362"/>
        <end position="380"/>
    </location>
</feature>
<comment type="caution">
    <text evidence="5">The sequence shown here is derived from an EMBL/GenBank/DDBJ whole genome shotgun (WGS) entry which is preliminary data.</text>
</comment>
<name>A0A9E2L2S9_9SPIR</name>
<dbReference type="PANTHER" id="PTHR43156:SF2">
    <property type="entry name" value="STAGE II SPORULATION PROTEIN E"/>
    <property type="match status" value="1"/>
</dbReference>
<dbReference type="InterPro" id="IPR052016">
    <property type="entry name" value="Bact_Sigma-Reg"/>
</dbReference>
<dbReference type="Gene3D" id="3.30.450.40">
    <property type="match status" value="1"/>
</dbReference>
<evidence type="ECO:0000259" key="3">
    <source>
        <dbReference type="SMART" id="SM00065"/>
    </source>
</evidence>
<dbReference type="AlphaFoldDB" id="A0A9E2L2S9"/>
<dbReference type="SMART" id="SM00065">
    <property type="entry name" value="GAF"/>
    <property type="match status" value="1"/>
</dbReference>
<organism evidence="5 6">
    <name type="scientific">Candidatus Treponema excrementipullorum</name>
    <dbReference type="NCBI Taxonomy" id="2838768"/>
    <lineage>
        <taxon>Bacteria</taxon>
        <taxon>Pseudomonadati</taxon>
        <taxon>Spirochaetota</taxon>
        <taxon>Spirochaetia</taxon>
        <taxon>Spirochaetales</taxon>
        <taxon>Treponemataceae</taxon>
        <taxon>Treponema</taxon>
    </lineage>
</organism>
<evidence type="ECO:0000256" key="1">
    <source>
        <dbReference type="ARBA" id="ARBA00022801"/>
    </source>
</evidence>
<dbReference type="Gene3D" id="3.60.40.10">
    <property type="entry name" value="PPM-type phosphatase domain"/>
    <property type="match status" value="1"/>
</dbReference>
<feature type="transmembrane region" description="Helical" evidence="2">
    <location>
        <begin position="6"/>
        <end position="27"/>
    </location>
</feature>
<evidence type="ECO:0000256" key="2">
    <source>
        <dbReference type="SAM" id="Phobius"/>
    </source>
</evidence>
<gene>
    <name evidence="5" type="ORF">IAA16_03970</name>
</gene>
<dbReference type="Proteomes" id="UP000823914">
    <property type="component" value="Unassembled WGS sequence"/>
</dbReference>
<feature type="transmembrane region" description="Helical" evidence="2">
    <location>
        <begin position="34"/>
        <end position="56"/>
    </location>
</feature>
<dbReference type="InterPro" id="IPR001932">
    <property type="entry name" value="PPM-type_phosphatase-like_dom"/>
</dbReference>
<keyword evidence="1" id="KW-0378">Hydrolase</keyword>
<accession>A0A9E2L2S9</accession>
<dbReference type="Pfam" id="PF13185">
    <property type="entry name" value="GAF_2"/>
    <property type="match status" value="1"/>
</dbReference>
<dbReference type="SMART" id="SM00331">
    <property type="entry name" value="PP2C_SIG"/>
    <property type="match status" value="1"/>
</dbReference>
<dbReference type="Pfam" id="PF07228">
    <property type="entry name" value="SpoIIE"/>
    <property type="match status" value="1"/>
</dbReference>
<proteinExistence type="predicted"/>
<feature type="domain" description="GAF" evidence="3">
    <location>
        <begin position="133"/>
        <end position="298"/>
    </location>
</feature>
<evidence type="ECO:0000313" key="5">
    <source>
        <dbReference type="EMBL" id="MBU3849702.1"/>
    </source>
</evidence>
<sequence>MIIDSFAFMPLLIASVASFVTIVVLLADREQYNSLSLALHVLCAALMSAVSLYTAIYATYNLLVIGVTIASILIVLAVFINRFSKARNNDIASSSQKNALSQENIQRSVSEDIIPIAKDFVVQVTDSLVNISKLTPFIDNVNTTLLQTVKADGSVLLLIDEFEDLLVVESLVGAFPPPYRLPQEVPHTPLEVENSFRSTKFTLDQTIFGTVARTGKAELITNPREDSRLVENLPEPFLSLGSFIIVPLKVKDTVIGVLALSRSPSVMPFTKEDFDTATDLCDIASAAINIVYVHRSITEREELTREAGVASKIQSMIQLKKLPSIPTLSLGTVHQRAAGVCGDYYDIIPARKDRISFIVSDVAGKGITSLVIILMLRAMVRLTVNTKQSASTILTWLNKELSGEINLDHFASVALINYNMENSTIQFSVGGTIPIYLYKKSTGEISKISNITEPIGVEKSSVYTDDQCTVETDDIVISYTDGIVETTNINGEQYSKNRLLEVVKKNAHLSGKEIANKIRSELEAFSGEQFQHDDQTLLVLKIQ</sequence>